<dbReference type="Proteomes" id="UP000309885">
    <property type="component" value="Unassembled WGS sequence"/>
</dbReference>
<feature type="compositionally biased region" description="Low complexity" evidence="1">
    <location>
        <begin position="77"/>
        <end position="100"/>
    </location>
</feature>
<organism evidence="4 5">
    <name type="scientific">Lacticaseibacillus zeae</name>
    <name type="common">Lactobacillus zeae</name>
    <dbReference type="NCBI Taxonomy" id="57037"/>
    <lineage>
        <taxon>Bacteria</taxon>
        <taxon>Bacillati</taxon>
        <taxon>Bacillota</taxon>
        <taxon>Bacilli</taxon>
        <taxon>Lactobacillales</taxon>
        <taxon>Lactobacillaceae</taxon>
        <taxon>Lacticaseibacillus</taxon>
    </lineage>
</organism>
<feature type="signal peptide" evidence="3">
    <location>
        <begin position="1"/>
        <end position="25"/>
    </location>
</feature>
<name>A0A5R8LLG9_LACZE</name>
<evidence type="ECO:0000313" key="5">
    <source>
        <dbReference type="Proteomes" id="UP000309885"/>
    </source>
</evidence>
<reference evidence="4 5" key="1">
    <citation type="submission" date="2019-05" db="EMBL/GenBank/DDBJ databases">
        <title>Genome-based reclassification of Lactobacillus casei as Lactobacillus casei subsp. casei. subsp.nov., description of Lactobacillus casei subsp. zeae subsp. nov., and emended description of Lactobacillus casei.</title>
        <authorList>
            <person name="Huang C.-H."/>
        </authorList>
    </citation>
    <scope>NUCLEOTIDE SEQUENCE [LARGE SCALE GENOMIC DNA]</scope>
    <source>
        <strain evidence="4 5">CRBIP24.44</strain>
    </source>
</reference>
<gene>
    <name evidence="4" type="ORF">FEI15_12155</name>
</gene>
<keyword evidence="2" id="KW-1133">Transmembrane helix</keyword>
<evidence type="ECO:0000256" key="3">
    <source>
        <dbReference type="SAM" id="SignalP"/>
    </source>
</evidence>
<feature type="compositionally biased region" description="Pro residues" evidence="1">
    <location>
        <begin position="47"/>
        <end position="57"/>
    </location>
</feature>
<dbReference type="NCBIfam" id="TIGR01167">
    <property type="entry name" value="LPXTG_anchor"/>
    <property type="match status" value="1"/>
</dbReference>
<dbReference type="EMBL" id="VBWO01000012">
    <property type="protein sequence ID" value="TLF38062.1"/>
    <property type="molecule type" value="Genomic_DNA"/>
</dbReference>
<keyword evidence="2" id="KW-0812">Transmembrane</keyword>
<sequence length="157" mass="16326">MAKRKRNFWFLMLMMVGLTAGGAAAHKVHAETSVAQVELVGELPSTGPDPTPPPTPKPDPKPDPGTDPSGKPGGGDPSDPIDPSDSTDPASSSDPSTTGDPHGDQHGQGQSILDYSRLPQTGDAVQPWLIVIGVEVLLIVILSAVLMHGRSRQGGKK</sequence>
<dbReference type="RefSeq" id="WP_138131576.1">
    <property type="nucleotide sequence ID" value="NZ_VBWO01000012.1"/>
</dbReference>
<proteinExistence type="predicted"/>
<feature type="region of interest" description="Disordered" evidence="1">
    <location>
        <begin position="39"/>
        <end position="110"/>
    </location>
</feature>
<dbReference type="AlphaFoldDB" id="A0A5R8LLG9"/>
<accession>A0A5R8LLG9</accession>
<keyword evidence="2" id="KW-0472">Membrane</keyword>
<comment type="caution">
    <text evidence="4">The sequence shown here is derived from an EMBL/GenBank/DDBJ whole genome shotgun (WGS) entry which is preliminary data.</text>
</comment>
<feature type="chain" id="PRO_5038905239" evidence="3">
    <location>
        <begin position="26"/>
        <end position="157"/>
    </location>
</feature>
<protein>
    <submittedName>
        <fullName evidence="4">LPXTG cell wall anchor domain-containing protein</fullName>
    </submittedName>
</protein>
<evidence type="ECO:0000256" key="1">
    <source>
        <dbReference type="SAM" id="MobiDB-lite"/>
    </source>
</evidence>
<keyword evidence="3" id="KW-0732">Signal</keyword>
<evidence type="ECO:0000256" key="2">
    <source>
        <dbReference type="SAM" id="Phobius"/>
    </source>
</evidence>
<evidence type="ECO:0000313" key="4">
    <source>
        <dbReference type="EMBL" id="TLF38062.1"/>
    </source>
</evidence>
<feature type="transmembrane region" description="Helical" evidence="2">
    <location>
        <begin position="128"/>
        <end position="147"/>
    </location>
</feature>